<evidence type="ECO:0000313" key="2">
    <source>
        <dbReference type="EMBL" id="MPM59416.1"/>
    </source>
</evidence>
<proteinExistence type="predicted"/>
<accession>A0A645B2W1</accession>
<organism evidence="2">
    <name type="scientific">bioreactor metagenome</name>
    <dbReference type="NCBI Taxonomy" id="1076179"/>
    <lineage>
        <taxon>unclassified sequences</taxon>
        <taxon>metagenomes</taxon>
        <taxon>ecological metagenomes</taxon>
    </lineage>
</organism>
<name>A0A645B2W1_9ZZZZ</name>
<feature type="transmembrane region" description="Helical" evidence="1">
    <location>
        <begin position="73"/>
        <end position="92"/>
    </location>
</feature>
<comment type="caution">
    <text evidence="2">The sequence shown here is derived from an EMBL/GenBank/DDBJ whole genome shotgun (WGS) entry which is preliminary data.</text>
</comment>
<evidence type="ECO:0000256" key="1">
    <source>
        <dbReference type="SAM" id="Phobius"/>
    </source>
</evidence>
<sequence length="143" mass="16682">MRFEELVKNMYRSFFMIATGVLTSAYIFCLLFRPDATFSTTDLGRILLMALCSDLPMVIFLSRKEPGKKQMLFRTMIHLVVLASILLYFAHLWNWVQISSVSEVAVFLSLILAVYIVVFLANQYRDKKLTDKINKELNKRYHS</sequence>
<feature type="transmembrane region" description="Helical" evidence="1">
    <location>
        <begin position="12"/>
        <end position="33"/>
    </location>
</feature>
<reference evidence="2" key="1">
    <citation type="submission" date="2019-08" db="EMBL/GenBank/DDBJ databases">
        <authorList>
            <person name="Kucharzyk K."/>
            <person name="Murdoch R.W."/>
            <person name="Higgins S."/>
            <person name="Loffler F."/>
        </authorList>
    </citation>
    <scope>NUCLEOTIDE SEQUENCE</scope>
</reference>
<dbReference type="InterPro" id="IPR021560">
    <property type="entry name" value="DUF3021"/>
</dbReference>
<dbReference type="Pfam" id="PF11457">
    <property type="entry name" value="DUF3021"/>
    <property type="match status" value="1"/>
</dbReference>
<dbReference type="AlphaFoldDB" id="A0A645B2W1"/>
<protein>
    <recommendedName>
        <fullName evidence="3">DUF3021 domain-containing protein</fullName>
    </recommendedName>
</protein>
<keyword evidence="1" id="KW-0812">Transmembrane</keyword>
<dbReference type="EMBL" id="VSSQ01017281">
    <property type="protein sequence ID" value="MPM59416.1"/>
    <property type="molecule type" value="Genomic_DNA"/>
</dbReference>
<evidence type="ECO:0008006" key="3">
    <source>
        <dbReference type="Google" id="ProtNLM"/>
    </source>
</evidence>
<keyword evidence="1" id="KW-1133">Transmembrane helix</keyword>
<gene>
    <name evidence="2" type="ORF">SDC9_106258</name>
</gene>
<keyword evidence="1" id="KW-0472">Membrane</keyword>
<feature type="transmembrane region" description="Helical" evidence="1">
    <location>
        <begin position="104"/>
        <end position="122"/>
    </location>
</feature>